<comment type="subcellular location">
    <subcellularLocation>
        <location evidence="1">Membrane</location>
        <topology evidence="1">Multi-pass membrane protein</topology>
    </subcellularLocation>
</comment>
<dbReference type="EMBL" id="KN834834">
    <property type="protein sequence ID" value="KIK53038.1"/>
    <property type="molecule type" value="Genomic_DNA"/>
</dbReference>
<feature type="region of interest" description="Disordered" evidence="5">
    <location>
        <begin position="1"/>
        <end position="22"/>
    </location>
</feature>
<feature type="transmembrane region" description="Helical" evidence="6">
    <location>
        <begin position="122"/>
        <end position="141"/>
    </location>
</feature>
<dbReference type="Pfam" id="PF07690">
    <property type="entry name" value="MFS_1"/>
    <property type="match status" value="1"/>
</dbReference>
<evidence type="ECO:0000313" key="9">
    <source>
        <dbReference type="Proteomes" id="UP000053593"/>
    </source>
</evidence>
<dbReference type="OrthoDB" id="9986881at2759"/>
<keyword evidence="9" id="KW-1185">Reference proteome</keyword>
<keyword evidence="3 6" id="KW-1133">Transmembrane helix</keyword>
<dbReference type="FunFam" id="1.20.1250.20:FF:000011">
    <property type="entry name" value="MFS multidrug transporter, putative"/>
    <property type="match status" value="1"/>
</dbReference>
<dbReference type="InterPro" id="IPR020846">
    <property type="entry name" value="MFS_dom"/>
</dbReference>
<feature type="transmembrane region" description="Helical" evidence="6">
    <location>
        <begin position="56"/>
        <end position="74"/>
    </location>
</feature>
<sequence>MHNISDTEQKNEKKTPEPVVQEVVSVPNDEPVTVSWDGPDDPQNPQNFSLRSKANITLVVCAATVNVTFASSAPALTVQKLTDRFIISREVSDLVTTLFLLGYVLGPIFWGSGSEMFGRRNVLVSALSIYTIFFLGEALATNIQTVIIIRFFSGVFASAPLIISGGILADIWNSQGRGYAVSLFGGCVFLGPCIGPLVGGFVQDSHLGWQWIYWIMMMFAGACTAYVILCLPETYGPVLLARKAQRLREEDPINNGNLTSDLDKLDSSPRGLLDRTLYRPWIMLASEPILILVTIYLAFVYGLLYALIEALPVIFVEKRLFRPTEMGLMFLGIAIGSTISMFMNLYFAHQFNKIVPKWKGFPPPEERLYAAMIGSVLLSASIFWLGWSGNYPSVPWYVPGISTIFVGMSISLVFITFIIYIVDAYLMLAATALAGNTMIRSACGAAFPLFTVQMFHNLGTNWAATLIALLALALAPMPFLFYKYGAKIRERSKFAPCLVCLSFQSDDLGSNNLY</sequence>
<dbReference type="SUPFAM" id="SSF103473">
    <property type="entry name" value="MFS general substrate transporter"/>
    <property type="match status" value="1"/>
</dbReference>
<evidence type="ECO:0000256" key="5">
    <source>
        <dbReference type="SAM" id="MobiDB-lite"/>
    </source>
</evidence>
<proteinExistence type="predicted"/>
<dbReference type="InterPro" id="IPR011701">
    <property type="entry name" value="MFS"/>
</dbReference>
<dbReference type="CDD" id="cd17323">
    <property type="entry name" value="MFS_Tpo1_MDR_like"/>
    <property type="match status" value="1"/>
</dbReference>
<evidence type="ECO:0000256" key="6">
    <source>
        <dbReference type="SAM" id="Phobius"/>
    </source>
</evidence>
<evidence type="ECO:0000313" key="8">
    <source>
        <dbReference type="EMBL" id="KIK53038.1"/>
    </source>
</evidence>
<evidence type="ECO:0000256" key="4">
    <source>
        <dbReference type="ARBA" id="ARBA00023136"/>
    </source>
</evidence>
<dbReference type="AlphaFoldDB" id="A0A0D0CDM9"/>
<feature type="transmembrane region" description="Helical" evidence="6">
    <location>
        <begin position="94"/>
        <end position="110"/>
    </location>
</feature>
<dbReference type="GO" id="GO:0022857">
    <property type="term" value="F:transmembrane transporter activity"/>
    <property type="evidence" value="ECO:0007669"/>
    <property type="project" value="InterPro"/>
</dbReference>
<dbReference type="Proteomes" id="UP000053593">
    <property type="component" value="Unassembled WGS sequence"/>
</dbReference>
<evidence type="ECO:0000256" key="3">
    <source>
        <dbReference type="ARBA" id="ARBA00022989"/>
    </source>
</evidence>
<organism evidence="8 9">
    <name type="scientific">Collybiopsis luxurians FD-317 M1</name>
    <dbReference type="NCBI Taxonomy" id="944289"/>
    <lineage>
        <taxon>Eukaryota</taxon>
        <taxon>Fungi</taxon>
        <taxon>Dikarya</taxon>
        <taxon>Basidiomycota</taxon>
        <taxon>Agaricomycotina</taxon>
        <taxon>Agaricomycetes</taxon>
        <taxon>Agaricomycetidae</taxon>
        <taxon>Agaricales</taxon>
        <taxon>Marasmiineae</taxon>
        <taxon>Omphalotaceae</taxon>
        <taxon>Collybiopsis</taxon>
        <taxon>Collybiopsis luxurians</taxon>
    </lineage>
</organism>
<feature type="transmembrane region" description="Helical" evidence="6">
    <location>
        <begin position="289"/>
        <end position="308"/>
    </location>
</feature>
<feature type="transmembrane region" description="Helical" evidence="6">
    <location>
        <begin position="179"/>
        <end position="199"/>
    </location>
</feature>
<dbReference type="InterPro" id="IPR036259">
    <property type="entry name" value="MFS_trans_sf"/>
</dbReference>
<dbReference type="PANTHER" id="PTHR23502">
    <property type="entry name" value="MAJOR FACILITATOR SUPERFAMILY"/>
    <property type="match status" value="1"/>
</dbReference>
<dbReference type="PANTHER" id="PTHR23502:SF74">
    <property type="entry name" value="MAJOR FACILITATOR SUPERFAMILY (MFS) PROFILE DOMAIN-CONTAINING PROTEIN"/>
    <property type="match status" value="1"/>
</dbReference>
<evidence type="ECO:0000259" key="7">
    <source>
        <dbReference type="PROSITE" id="PS50850"/>
    </source>
</evidence>
<evidence type="ECO:0000256" key="2">
    <source>
        <dbReference type="ARBA" id="ARBA00022692"/>
    </source>
</evidence>
<reference evidence="8 9" key="1">
    <citation type="submission" date="2014-04" db="EMBL/GenBank/DDBJ databases">
        <title>Evolutionary Origins and Diversification of the Mycorrhizal Mutualists.</title>
        <authorList>
            <consortium name="DOE Joint Genome Institute"/>
            <consortium name="Mycorrhizal Genomics Consortium"/>
            <person name="Kohler A."/>
            <person name="Kuo A."/>
            <person name="Nagy L.G."/>
            <person name="Floudas D."/>
            <person name="Copeland A."/>
            <person name="Barry K.W."/>
            <person name="Cichocki N."/>
            <person name="Veneault-Fourrey C."/>
            <person name="LaButti K."/>
            <person name="Lindquist E.A."/>
            <person name="Lipzen A."/>
            <person name="Lundell T."/>
            <person name="Morin E."/>
            <person name="Murat C."/>
            <person name="Riley R."/>
            <person name="Ohm R."/>
            <person name="Sun H."/>
            <person name="Tunlid A."/>
            <person name="Henrissat B."/>
            <person name="Grigoriev I.V."/>
            <person name="Hibbett D.S."/>
            <person name="Martin F."/>
        </authorList>
    </citation>
    <scope>NUCLEOTIDE SEQUENCE [LARGE SCALE GENOMIC DNA]</scope>
    <source>
        <strain evidence="8 9">FD-317 M1</strain>
    </source>
</reference>
<protein>
    <recommendedName>
        <fullName evidence="7">Major facilitator superfamily (MFS) profile domain-containing protein</fullName>
    </recommendedName>
</protein>
<feature type="domain" description="Major facilitator superfamily (MFS) profile" evidence="7">
    <location>
        <begin position="56"/>
        <end position="487"/>
    </location>
</feature>
<evidence type="ECO:0000256" key="1">
    <source>
        <dbReference type="ARBA" id="ARBA00004141"/>
    </source>
</evidence>
<accession>A0A0D0CDM9</accession>
<feature type="compositionally biased region" description="Basic and acidic residues" evidence="5">
    <location>
        <begin position="1"/>
        <end position="16"/>
    </location>
</feature>
<feature type="transmembrane region" description="Helical" evidence="6">
    <location>
        <begin position="211"/>
        <end position="232"/>
    </location>
</feature>
<feature type="transmembrane region" description="Helical" evidence="6">
    <location>
        <begin position="462"/>
        <end position="482"/>
    </location>
</feature>
<dbReference type="GO" id="GO:0005886">
    <property type="term" value="C:plasma membrane"/>
    <property type="evidence" value="ECO:0007669"/>
    <property type="project" value="TreeGrafter"/>
</dbReference>
<feature type="transmembrane region" description="Helical" evidence="6">
    <location>
        <begin position="147"/>
        <end position="172"/>
    </location>
</feature>
<feature type="transmembrane region" description="Helical" evidence="6">
    <location>
        <begin position="328"/>
        <end position="347"/>
    </location>
</feature>
<gene>
    <name evidence="8" type="ORF">GYMLUDRAFT_179505</name>
</gene>
<feature type="transmembrane region" description="Helical" evidence="6">
    <location>
        <begin position="399"/>
        <end position="426"/>
    </location>
</feature>
<keyword evidence="4 6" id="KW-0472">Membrane</keyword>
<name>A0A0D0CDM9_9AGAR</name>
<dbReference type="PROSITE" id="PS50850">
    <property type="entry name" value="MFS"/>
    <property type="match status" value="1"/>
</dbReference>
<dbReference type="HOGENOM" id="CLU_008455_11_6_1"/>
<keyword evidence="2 6" id="KW-0812">Transmembrane</keyword>
<feature type="transmembrane region" description="Helical" evidence="6">
    <location>
        <begin position="368"/>
        <end position="387"/>
    </location>
</feature>
<dbReference type="Gene3D" id="1.20.1250.20">
    <property type="entry name" value="MFS general substrate transporter like domains"/>
    <property type="match status" value="1"/>
</dbReference>